<proteinExistence type="predicted"/>
<dbReference type="Proteomes" id="UP001499959">
    <property type="component" value="Unassembled WGS sequence"/>
</dbReference>
<gene>
    <name evidence="1" type="ORF">GCM10023307_20040</name>
</gene>
<organism evidence="1 2">
    <name type="scientific">Lysobacter hankyongensis</name>
    <dbReference type="NCBI Taxonomy" id="1176535"/>
    <lineage>
        <taxon>Bacteria</taxon>
        <taxon>Pseudomonadati</taxon>
        <taxon>Pseudomonadota</taxon>
        <taxon>Gammaproteobacteria</taxon>
        <taxon>Lysobacterales</taxon>
        <taxon>Lysobacteraceae</taxon>
        <taxon>Lysobacter</taxon>
    </lineage>
</organism>
<accession>A0ABP9BEN2</accession>
<dbReference type="Pfam" id="PF19420">
    <property type="entry name" value="DDAH_eukar"/>
    <property type="match status" value="1"/>
</dbReference>
<keyword evidence="2" id="KW-1185">Reference proteome</keyword>
<reference evidence="2" key="1">
    <citation type="journal article" date="2019" name="Int. J. Syst. Evol. Microbiol.">
        <title>The Global Catalogue of Microorganisms (GCM) 10K type strain sequencing project: providing services to taxonomists for standard genome sequencing and annotation.</title>
        <authorList>
            <consortium name="The Broad Institute Genomics Platform"/>
            <consortium name="The Broad Institute Genome Sequencing Center for Infectious Disease"/>
            <person name="Wu L."/>
            <person name="Ma J."/>
        </authorList>
    </citation>
    <scope>NUCLEOTIDE SEQUENCE [LARGE SCALE GENOMIC DNA]</scope>
    <source>
        <strain evidence="2">JCM 18204</strain>
    </source>
</reference>
<dbReference type="PANTHER" id="PTHR43224">
    <property type="entry name" value="AMIDINOTRANSFERASE"/>
    <property type="match status" value="1"/>
</dbReference>
<evidence type="ECO:0000313" key="1">
    <source>
        <dbReference type="EMBL" id="GAA4794420.1"/>
    </source>
</evidence>
<dbReference type="SUPFAM" id="SSF55909">
    <property type="entry name" value="Pentein"/>
    <property type="match status" value="1"/>
</dbReference>
<comment type="caution">
    <text evidence="1">The sequence shown here is derived from an EMBL/GenBank/DDBJ whole genome shotgun (WGS) entry which is preliminary data.</text>
</comment>
<dbReference type="EMBL" id="BAABJE010000010">
    <property type="protein sequence ID" value="GAA4794420.1"/>
    <property type="molecule type" value="Genomic_DNA"/>
</dbReference>
<dbReference type="PANTHER" id="PTHR43224:SF1">
    <property type="entry name" value="AMIDINOTRANSFERASE"/>
    <property type="match status" value="1"/>
</dbReference>
<sequence>MLTRDTAAFIDFARRSAHDFGPATASAAFLVAPDGFGLATESATDNRYMAEAAAFDAARASAQHRELQRALSSELPVVCFAGDPSTPDAVFPNNVFATARGDAHSGAQGSARLIVGRMRHPVRQREAMRPDIRRFFHESLGYAEIDLSTQTHVCELTGALAIDRARGLGFCGLSERCDEAGARRMHDAFGLRATLMFDLAPGEYHTNVVLAVLAGRAALLCPDGFADAATVEAIATIYAPHAIRLSSAERSAFAGNAISLHPDTVWMSATADRALSEASRAALATAGFTVRSVELDAIEAAGGSLRCCIGEVF</sequence>
<dbReference type="RefSeq" id="WP_345303187.1">
    <property type="nucleotide sequence ID" value="NZ_BAABJE010000010.1"/>
</dbReference>
<dbReference type="Gene3D" id="3.75.10.10">
    <property type="entry name" value="L-arginine/glycine Amidinotransferase, Chain A"/>
    <property type="match status" value="1"/>
</dbReference>
<dbReference type="InterPro" id="IPR014541">
    <property type="entry name" value="Amdntrnsf_FN0238"/>
</dbReference>
<evidence type="ECO:0000313" key="2">
    <source>
        <dbReference type="Proteomes" id="UP001499959"/>
    </source>
</evidence>
<protein>
    <submittedName>
        <fullName evidence="1">Arginine deiminase-related protein</fullName>
    </submittedName>
</protein>
<name>A0ABP9BEN2_9GAMM</name>